<evidence type="ECO:0000313" key="3">
    <source>
        <dbReference type="Proteomes" id="UP001437256"/>
    </source>
</evidence>
<reference evidence="2 3" key="1">
    <citation type="submission" date="2024-05" db="EMBL/GenBank/DDBJ databases">
        <title>A draft genome resource for the thread blight pathogen Marasmius tenuissimus strain MS-2.</title>
        <authorList>
            <person name="Yulfo-Soto G.E."/>
            <person name="Baruah I.K."/>
            <person name="Amoako-Attah I."/>
            <person name="Bukari Y."/>
            <person name="Meinhardt L.W."/>
            <person name="Bailey B.A."/>
            <person name="Cohen S.P."/>
        </authorList>
    </citation>
    <scope>NUCLEOTIDE SEQUENCE [LARGE SCALE GENOMIC DNA]</scope>
    <source>
        <strain evidence="2 3">MS-2</strain>
    </source>
</reference>
<evidence type="ECO:0000256" key="1">
    <source>
        <dbReference type="SAM" id="MobiDB-lite"/>
    </source>
</evidence>
<name>A0ABR2ZX03_9AGAR</name>
<dbReference type="EMBL" id="JBBXMP010000038">
    <property type="protein sequence ID" value="KAL0066131.1"/>
    <property type="molecule type" value="Genomic_DNA"/>
</dbReference>
<feature type="region of interest" description="Disordered" evidence="1">
    <location>
        <begin position="258"/>
        <end position="280"/>
    </location>
</feature>
<comment type="caution">
    <text evidence="2">The sequence shown here is derived from an EMBL/GenBank/DDBJ whole genome shotgun (WGS) entry which is preliminary data.</text>
</comment>
<proteinExistence type="predicted"/>
<protein>
    <submittedName>
        <fullName evidence="2">Uncharacterized protein</fullName>
    </submittedName>
</protein>
<feature type="compositionally biased region" description="Polar residues" evidence="1">
    <location>
        <begin position="265"/>
        <end position="280"/>
    </location>
</feature>
<evidence type="ECO:0000313" key="2">
    <source>
        <dbReference type="EMBL" id="KAL0066131.1"/>
    </source>
</evidence>
<accession>A0ABR2ZX03</accession>
<organism evidence="2 3">
    <name type="scientific">Marasmius tenuissimus</name>
    <dbReference type="NCBI Taxonomy" id="585030"/>
    <lineage>
        <taxon>Eukaryota</taxon>
        <taxon>Fungi</taxon>
        <taxon>Dikarya</taxon>
        <taxon>Basidiomycota</taxon>
        <taxon>Agaricomycotina</taxon>
        <taxon>Agaricomycetes</taxon>
        <taxon>Agaricomycetidae</taxon>
        <taxon>Agaricales</taxon>
        <taxon>Marasmiineae</taxon>
        <taxon>Marasmiaceae</taxon>
        <taxon>Marasmius</taxon>
    </lineage>
</organism>
<keyword evidence="3" id="KW-1185">Reference proteome</keyword>
<sequence length="280" mass="31528">MGGFALYDSEGKFLFHLWDERFCEHFKDEEDWDGFSKQQRKLKELLPYGRDQSYSSLLEYCVANNMITMTEEEIQSLGHTDLLAKTITIFQTLYFITNCIARGLNGIGATELEAHPRFCVPQPGELLVLVAQTLGSSVSCPRPGKNWDPLLPTVLRFSRSGRGTKLQAAWNWHSRHAVRGKGPGILSAFSNRIRDDYGDDKEWDTLSLRDRMLRILLLLLRACSLLGSQIAFLLLPNLIVTELLPTAVTMAVETRAFPPQPERGTCSQAPLMSTDTHAPL</sequence>
<dbReference type="Proteomes" id="UP001437256">
    <property type="component" value="Unassembled WGS sequence"/>
</dbReference>
<gene>
    <name evidence="2" type="ORF">AAF712_006755</name>
</gene>